<name>A0ABS2NPG4_9FIRM</name>
<evidence type="ECO:0000256" key="2">
    <source>
        <dbReference type="ARBA" id="ARBA00012438"/>
    </source>
</evidence>
<dbReference type="Gene3D" id="1.20.5.1930">
    <property type="match status" value="1"/>
</dbReference>
<dbReference type="Pfam" id="PF02518">
    <property type="entry name" value="HATPase_c"/>
    <property type="match status" value="1"/>
</dbReference>
<comment type="caution">
    <text evidence="8">The sequence shown here is derived from an EMBL/GenBank/DDBJ whole genome shotgun (WGS) entry which is preliminary data.</text>
</comment>
<organism evidence="8 9">
    <name type="scientific">Alkaliphilus hydrothermalis</name>
    <dbReference type="NCBI Taxonomy" id="1482730"/>
    <lineage>
        <taxon>Bacteria</taxon>
        <taxon>Bacillati</taxon>
        <taxon>Bacillota</taxon>
        <taxon>Clostridia</taxon>
        <taxon>Peptostreptococcales</taxon>
        <taxon>Natronincolaceae</taxon>
        <taxon>Alkaliphilus</taxon>
    </lineage>
</organism>
<keyword evidence="3 8" id="KW-0808">Transferase</keyword>
<dbReference type="Pfam" id="PF05384">
    <property type="entry name" value="DegS"/>
    <property type="match status" value="1"/>
</dbReference>
<keyword evidence="4 8" id="KW-0418">Kinase</keyword>
<keyword evidence="5" id="KW-0902">Two-component regulatory system</keyword>
<dbReference type="EMBL" id="JAFBEE010000007">
    <property type="protein sequence ID" value="MBM7614838.1"/>
    <property type="molecule type" value="Genomic_DNA"/>
</dbReference>
<dbReference type="PANTHER" id="PTHR24421:SF55">
    <property type="entry name" value="SENSOR HISTIDINE KINASE YDFH"/>
    <property type="match status" value="1"/>
</dbReference>
<dbReference type="InterPro" id="IPR008595">
    <property type="entry name" value="DegS"/>
</dbReference>
<dbReference type="CDD" id="cd16917">
    <property type="entry name" value="HATPase_UhpB-NarQ-NarX-like"/>
    <property type="match status" value="1"/>
</dbReference>
<feature type="coiled-coil region" evidence="6">
    <location>
        <begin position="33"/>
        <end position="67"/>
    </location>
</feature>
<dbReference type="InterPro" id="IPR036890">
    <property type="entry name" value="HATPase_C_sf"/>
</dbReference>
<dbReference type="RefSeq" id="WP_243427879.1">
    <property type="nucleotide sequence ID" value="NZ_JAFBEE010000007.1"/>
</dbReference>
<dbReference type="InterPro" id="IPR016381">
    <property type="entry name" value="Sig_transdc_His_kinase_DegS"/>
</dbReference>
<dbReference type="InterPro" id="IPR050482">
    <property type="entry name" value="Sensor_HK_TwoCompSys"/>
</dbReference>
<evidence type="ECO:0000313" key="8">
    <source>
        <dbReference type="EMBL" id="MBM7614838.1"/>
    </source>
</evidence>
<keyword evidence="6" id="KW-0175">Coiled coil</keyword>
<comment type="catalytic activity">
    <reaction evidence="1">
        <text>ATP + protein L-histidine = ADP + protein N-phospho-L-histidine.</text>
        <dbReference type="EC" id="2.7.13.3"/>
    </reaction>
</comment>
<dbReference type="EC" id="2.7.13.3" evidence="2"/>
<evidence type="ECO:0000256" key="1">
    <source>
        <dbReference type="ARBA" id="ARBA00000085"/>
    </source>
</evidence>
<sequence length="383" mass="44050">MNSQKIDAKDLNSILKKTVGAIEESQDAIFDIAENARKECKLLKEQMEILQIKVKTLIQEIEKMEILEKNSRSKLLEVSRDFSRFSEDDIRRAYEKANDTQIKLAMKRQEETDLIRTRTDLELRFRNTLGILKKAEDLVSKIGVAMEFLTGNLVDFTSTLEDIQQRAVIGKRIIQAQEEERQRVARDIHDGPAQSLANLIIKSEICEKLIDIDRTRAKEEIQDLRRFLRDGIKEIRKIIYNLRPMSLEDLGFVPTVQRFVDDFQDETGIQVDFIILSKMPMEDPIKNLAIFRIIQESLNNIRKHAEASLVKIKLEMTPKNILLSIVDNGVGFDVSETAFKPKKEGGFGLFSIRERVELLNGSFEIKSEINNGTKILVNISNVE</sequence>
<dbReference type="Pfam" id="PF07730">
    <property type="entry name" value="HisKA_3"/>
    <property type="match status" value="1"/>
</dbReference>
<dbReference type="InterPro" id="IPR011712">
    <property type="entry name" value="Sig_transdc_His_kin_sub3_dim/P"/>
</dbReference>
<dbReference type="InterPro" id="IPR003594">
    <property type="entry name" value="HATPase_dom"/>
</dbReference>
<dbReference type="PROSITE" id="PS50109">
    <property type="entry name" value="HIS_KIN"/>
    <property type="match status" value="1"/>
</dbReference>
<keyword evidence="9" id="KW-1185">Reference proteome</keyword>
<dbReference type="PIRSF" id="PIRSF003169">
    <property type="entry name" value="STHK_DegS"/>
    <property type="match status" value="1"/>
</dbReference>
<evidence type="ECO:0000313" key="9">
    <source>
        <dbReference type="Proteomes" id="UP001314796"/>
    </source>
</evidence>
<evidence type="ECO:0000256" key="5">
    <source>
        <dbReference type="ARBA" id="ARBA00023012"/>
    </source>
</evidence>
<reference evidence="8 9" key="1">
    <citation type="submission" date="2021-01" db="EMBL/GenBank/DDBJ databases">
        <title>Genomic Encyclopedia of Type Strains, Phase IV (KMG-IV): sequencing the most valuable type-strain genomes for metagenomic binning, comparative biology and taxonomic classification.</title>
        <authorList>
            <person name="Goeker M."/>
        </authorList>
    </citation>
    <scope>NUCLEOTIDE SEQUENCE [LARGE SCALE GENOMIC DNA]</scope>
    <source>
        <strain evidence="8 9">DSM 25890</strain>
    </source>
</reference>
<evidence type="ECO:0000256" key="4">
    <source>
        <dbReference type="ARBA" id="ARBA00022777"/>
    </source>
</evidence>
<dbReference type="SMART" id="SM00387">
    <property type="entry name" value="HATPase_c"/>
    <property type="match status" value="1"/>
</dbReference>
<evidence type="ECO:0000256" key="3">
    <source>
        <dbReference type="ARBA" id="ARBA00022679"/>
    </source>
</evidence>
<gene>
    <name evidence="8" type="ORF">JOC73_001357</name>
</gene>
<dbReference type="PANTHER" id="PTHR24421">
    <property type="entry name" value="NITRATE/NITRITE SENSOR PROTEIN NARX-RELATED"/>
    <property type="match status" value="1"/>
</dbReference>
<evidence type="ECO:0000259" key="7">
    <source>
        <dbReference type="PROSITE" id="PS50109"/>
    </source>
</evidence>
<dbReference type="Proteomes" id="UP001314796">
    <property type="component" value="Unassembled WGS sequence"/>
</dbReference>
<protein>
    <recommendedName>
        <fullName evidence="2">histidine kinase</fullName>
        <ecNumber evidence="2">2.7.13.3</ecNumber>
    </recommendedName>
</protein>
<dbReference type="SUPFAM" id="SSF55874">
    <property type="entry name" value="ATPase domain of HSP90 chaperone/DNA topoisomerase II/histidine kinase"/>
    <property type="match status" value="1"/>
</dbReference>
<accession>A0ABS2NPG4</accession>
<dbReference type="InterPro" id="IPR005467">
    <property type="entry name" value="His_kinase_dom"/>
</dbReference>
<feature type="domain" description="Histidine kinase" evidence="7">
    <location>
        <begin position="200"/>
        <end position="383"/>
    </location>
</feature>
<dbReference type="GO" id="GO:0004673">
    <property type="term" value="F:protein histidine kinase activity"/>
    <property type="evidence" value="ECO:0007669"/>
    <property type="project" value="UniProtKB-EC"/>
</dbReference>
<evidence type="ECO:0000256" key="6">
    <source>
        <dbReference type="SAM" id="Coils"/>
    </source>
</evidence>
<dbReference type="Gene3D" id="3.30.565.10">
    <property type="entry name" value="Histidine kinase-like ATPase, C-terminal domain"/>
    <property type="match status" value="1"/>
</dbReference>
<proteinExistence type="predicted"/>